<proteinExistence type="predicted"/>
<gene>
    <name evidence="1" type="ORF">F383_35013</name>
</gene>
<keyword evidence="2" id="KW-1185">Reference proteome</keyword>
<name>A0A0B0PP54_GOSAR</name>
<organism evidence="1 2">
    <name type="scientific">Gossypium arboreum</name>
    <name type="common">Tree cotton</name>
    <name type="synonym">Gossypium nanking</name>
    <dbReference type="NCBI Taxonomy" id="29729"/>
    <lineage>
        <taxon>Eukaryota</taxon>
        <taxon>Viridiplantae</taxon>
        <taxon>Streptophyta</taxon>
        <taxon>Embryophyta</taxon>
        <taxon>Tracheophyta</taxon>
        <taxon>Spermatophyta</taxon>
        <taxon>Magnoliopsida</taxon>
        <taxon>eudicotyledons</taxon>
        <taxon>Gunneridae</taxon>
        <taxon>Pentapetalae</taxon>
        <taxon>rosids</taxon>
        <taxon>malvids</taxon>
        <taxon>Malvales</taxon>
        <taxon>Malvaceae</taxon>
        <taxon>Malvoideae</taxon>
        <taxon>Gossypium</taxon>
    </lineage>
</organism>
<accession>A0A0B0PP54</accession>
<dbReference type="AlphaFoldDB" id="A0A0B0PP54"/>
<sequence length="30" mass="3423">MASHTPVCETMWNILTSIQFQHQGTHSHVT</sequence>
<reference evidence="2" key="1">
    <citation type="submission" date="2014-09" db="EMBL/GenBank/DDBJ databases">
        <authorList>
            <person name="Mudge J."/>
            <person name="Ramaraj T."/>
            <person name="Lindquist I.E."/>
            <person name="Bharti A.K."/>
            <person name="Sundararajan A."/>
            <person name="Cameron C.T."/>
            <person name="Woodward J.E."/>
            <person name="May G.D."/>
            <person name="Brubaker C."/>
            <person name="Broadhvest J."/>
            <person name="Wilkins T.A."/>
        </authorList>
    </citation>
    <scope>NUCLEOTIDE SEQUENCE</scope>
    <source>
        <strain evidence="2">cv. AKA8401</strain>
    </source>
</reference>
<protein>
    <submittedName>
        <fullName evidence="1">Uncharacterized protein</fullName>
    </submittedName>
</protein>
<dbReference type="Proteomes" id="UP000032142">
    <property type="component" value="Unassembled WGS sequence"/>
</dbReference>
<dbReference type="EMBL" id="KN444128">
    <property type="protein sequence ID" value="KHG28228.1"/>
    <property type="molecule type" value="Genomic_DNA"/>
</dbReference>
<evidence type="ECO:0000313" key="1">
    <source>
        <dbReference type="EMBL" id="KHG28228.1"/>
    </source>
</evidence>
<evidence type="ECO:0000313" key="2">
    <source>
        <dbReference type="Proteomes" id="UP000032142"/>
    </source>
</evidence>